<protein>
    <recommendedName>
        <fullName evidence="2">Extracellular protein</fullName>
    </recommendedName>
</protein>
<dbReference type="InterPro" id="IPR052517">
    <property type="entry name" value="GlcG_carb_metab_protein"/>
</dbReference>
<dbReference type="Pfam" id="PF03928">
    <property type="entry name" value="HbpS-like"/>
    <property type="match status" value="1"/>
</dbReference>
<dbReference type="PANTHER" id="PTHR34309:SF10">
    <property type="entry name" value="SLR1406 PROTEIN"/>
    <property type="match status" value="1"/>
</dbReference>
<dbReference type="EMBL" id="UOFL01000202">
    <property type="protein sequence ID" value="VAW80592.1"/>
    <property type="molecule type" value="Genomic_DNA"/>
</dbReference>
<accession>A0A3B0YZ88</accession>
<dbReference type="SUPFAM" id="SSF143744">
    <property type="entry name" value="GlcG-like"/>
    <property type="match status" value="1"/>
</dbReference>
<dbReference type="Gene3D" id="3.30.450.150">
    <property type="entry name" value="Haem-degrading domain"/>
    <property type="match status" value="1"/>
</dbReference>
<dbReference type="AlphaFoldDB" id="A0A3B0YZ88"/>
<organism evidence="1">
    <name type="scientific">hydrothermal vent metagenome</name>
    <dbReference type="NCBI Taxonomy" id="652676"/>
    <lineage>
        <taxon>unclassified sequences</taxon>
        <taxon>metagenomes</taxon>
        <taxon>ecological metagenomes</taxon>
    </lineage>
</organism>
<sequence>MKIIKMSFAIIVLALFISNSSFSEKSAPESKINSLKVNRLSLDSASDLAMAAITACRKLGIQVGVTVVDRNGLVQITVRDTLAAPLTLKISRLKAYTAANFNVHTSQLARQAKSPLAQVDGLMMASGGMVIKVAGKLLGAIGVSGAPSGATDEKCANAGIKALASKLEMDL</sequence>
<reference evidence="1" key="1">
    <citation type="submission" date="2018-06" db="EMBL/GenBank/DDBJ databases">
        <authorList>
            <person name="Zhirakovskaya E."/>
        </authorList>
    </citation>
    <scope>NUCLEOTIDE SEQUENCE</scope>
</reference>
<evidence type="ECO:0000313" key="1">
    <source>
        <dbReference type="EMBL" id="VAW80592.1"/>
    </source>
</evidence>
<evidence type="ECO:0008006" key="2">
    <source>
        <dbReference type="Google" id="ProtNLM"/>
    </source>
</evidence>
<name>A0A3B0YZ88_9ZZZZ</name>
<dbReference type="PANTHER" id="PTHR34309">
    <property type="entry name" value="SLR1406 PROTEIN"/>
    <property type="match status" value="1"/>
</dbReference>
<dbReference type="InterPro" id="IPR038084">
    <property type="entry name" value="PduO/GlcC-like_sf"/>
</dbReference>
<gene>
    <name evidence="1" type="ORF">MNBD_GAMMA12-809</name>
</gene>
<proteinExistence type="predicted"/>
<dbReference type="InterPro" id="IPR005624">
    <property type="entry name" value="PduO/GlcC-like"/>
</dbReference>